<dbReference type="Proteomes" id="UP000821845">
    <property type="component" value="Chromosome 4"/>
</dbReference>
<name>A0ACB7SH09_HYAAI</name>
<protein>
    <submittedName>
        <fullName evidence="1">Uncharacterized protein</fullName>
    </submittedName>
</protein>
<dbReference type="EMBL" id="CM023484">
    <property type="protein sequence ID" value="KAH6934246.1"/>
    <property type="molecule type" value="Genomic_DNA"/>
</dbReference>
<accession>A0ACB7SH09</accession>
<keyword evidence="2" id="KW-1185">Reference proteome</keyword>
<evidence type="ECO:0000313" key="1">
    <source>
        <dbReference type="EMBL" id="KAH6934246.1"/>
    </source>
</evidence>
<evidence type="ECO:0000313" key="2">
    <source>
        <dbReference type="Proteomes" id="UP000821845"/>
    </source>
</evidence>
<sequence length="103" mass="11268">MDDFSTPGRPNLYGLAPSKANFIYPGKRPMSSMAPMVLVNSSGKVQLALADVSKGEENKDTFWEFSDTTAETPTAAPAASEAALPVRRYPMRNRRAPDRYTPS</sequence>
<proteinExistence type="predicted"/>
<reference evidence="1" key="1">
    <citation type="submission" date="2020-05" db="EMBL/GenBank/DDBJ databases">
        <title>Large-scale comparative analyses of tick genomes elucidate their genetic diversity and vector capacities.</title>
        <authorList>
            <person name="Jia N."/>
            <person name="Wang J."/>
            <person name="Shi W."/>
            <person name="Du L."/>
            <person name="Sun Y."/>
            <person name="Zhan W."/>
            <person name="Jiang J."/>
            <person name="Wang Q."/>
            <person name="Zhang B."/>
            <person name="Ji P."/>
            <person name="Sakyi L.B."/>
            <person name="Cui X."/>
            <person name="Yuan T."/>
            <person name="Jiang B."/>
            <person name="Yang W."/>
            <person name="Lam T.T.-Y."/>
            <person name="Chang Q."/>
            <person name="Ding S."/>
            <person name="Wang X."/>
            <person name="Zhu J."/>
            <person name="Ruan X."/>
            <person name="Zhao L."/>
            <person name="Wei J."/>
            <person name="Que T."/>
            <person name="Du C."/>
            <person name="Cheng J."/>
            <person name="Dai P."/>
            <person name="Han X."/>
            <person name="Huang E."/>
            <person name="Gao Y."/>
            <person name="Liu J."/>
            <person name="Shao H."/>
            <person name="Ye R."/>
            <person name="Li L."/>
            <person name="Wei W."/>
            <person name="Wang X."/>
            <person name="Wang C."/>
            <person name="Yang T."/>
            <person name="Huo Q."/>
            <person name="Li W."/>
            <person name="Guo W."/>
            <person name="Chen H."/>
            <person name="Zhou L."/>
            <person name="Ni X."/>
            <person name="Tian J."/>
            <person name="Zhou Y."/>
            <person name="Sheng Y."/>
            <person name="Liu T."/>
            <person name="Pan Y."/>
            <person name="Xia L."/>
            <person name="Li J."/>
            <person name="Zhao F."/>
            <person name="Cao W."/>
        </authorList>
    </citation>
    <scope>NUCLEOTIDE SEQUENCE</scope>
    <source>
        <strain evidence="1">Hyas-2018</strain>
    </source>
</reference>
<comment type="caution">
    <text evidence="1">The sequence shown here is derived from an EMBL/GenBank/DDBJ whole genome shotgun (WGS) entry which is preliminary data.</text>
</comment>
<gene>
    <name evidence="1" type="ORF">HPB50_022587</name>
</gene>
<organism evidence="1 2">
    <name type="scientific">Hyalomma asiaticum</name>
    <name type="common">Tick</name>
    <dbReference type="NCBI Taxonomy" id="266040"/>
    <lineage>
        <taxon>Eukaryota</taxon>
        <taxon>Metazoa</taxon>
        <taxon>Ecdysozoa</taxon>
        <taxon>Arthropoda</taxon>
        <taxon>Chelicerata</taxon>
        <taxon>Arachnida</taxon>
        <taxon>Acari</taxon>
        <taxon>Parasitiformes</taxon>
        <taxon>Ixodida</taxon>
        <taxon>Ixodoidea</taxon>
        <taxon>Ixodidae</taxon>
        <taxon>Hyalomminae</taxon>
        <taxon>Hyalomma</taxon>
    </lineage>
</organism>